<reference evidence="1 2" key="1">
    <citation type="journal article" date="2016" name="Nat. Commun.">
        <title>Thousands of microbial genomes shed light on interconnected biogeochemical processes in an aquifer system.</title>
        <authorList>
            <person name="Anantharaman K."/>
            <person name="Brown C.T."/>
            <person name="Hug L.A."/>
            <person name="Sharon I."/>
            <person name="Castelle C.J."/>
            <person name="Probst A.J."/>
            <person name="Thomas B.C."/>
            <person name="Singh A."/>
            <person name="Wilkins M.J."/>
            <person name="Karaoz U."/>
            <person name="Brodie E.L."/>
            <person name="Williams K.H."/>
            <person name="Hubbard S.S."/>
            <person name="Banfield J.F."/>
        </authorList>
    </citation>
    <scope>NUCLEOTIDE SEQUENCE [LARGE SCALE GENOMIC DNA]</scope>
</reference>
<comment type="caution">
    <text evidence="1">The sequence shown here is derived from an EMBL/GenBank/DDBJ whole genome shotgun (WGS) entry which is preliminary data.</text>
</comment>
<sequence length="112" mass="12690">MKLSNTFLGGKMQQMPIKAERWVPNFLPGSSTEKIMDIIWANPKASQMKAEFLQVWLDVYKAGQGLDHIDVVELRDYAMFASRGDPNPVRSAVSRHVMLLANQLIAEHHNVL</sequence>
<evidence type="ECO:0000313" key="1">
    <source>
        <dbReference type="EMBL" id="OGE05372.1"/>
    </source>
</evidence>
<dbReference type="Proteomes" id="UP000178369">
    <property type="component" value="Unassembled WGS sequence"/>
</dbReference>
<gene>
    <name evidence="1" type="ORF">A3F45_00380</name>
</gene>
<protein>
    <submittedName>
        <fullName evidence="1">Uncharacterized protein</fullName>
    </submittedName>
</protein>
<evidence type="ECO:0000313" key="2">
    <source>
        <dbReference type="Proteomes" id="UP000178369"/>
    </source>
</evidence>
<organism evidence="1 2">
    <name type="scientific">Candidatus Curtissbacteria bacterium RIFCSPHIGHO2_12_FULL_41_17</name>
    <dbReference type="NCBI Taxonomy" id="1797722"/>
    <lineage>
        <taxon>Bacteria</taxon>
        <taxon>Candidatus Curtissiibacteriota</taxon>
    </lineage>
</organism>
<proteinExistence type="predicted"/>
<dbReference type="AlphaFoldDB" id="A0A1F5HMM4"/>
<name>A0A1F5HMM4_9BACT</name>
<dbReference type="EMBL" id="MFBL01000010">
    <property type="protein sequence ID" value="OGE05372.1"/>
    <property type="molecule type" value="Genomic_DNA"/>
</dbReference>
<accession>A0A1F5HMM4</accession>